<evidence type="ECO:0000313" key="3">
    <source>
        <dbReference type="RefSeq" id="XP_045379309.1"/>
    </source>
</evidence>
<protein>
    <submittedName>
        <fullName evidence="2 3">Pseudouridine-5'-phosphatase isoform X1</fullName>
    </submittedName>
</protein>
<dbReference type="AlphaFoldDB" id="A0A9W3HPF0"/>
<feature type="region of interest" description="Disordered" evidence="1">
    <location>
        <begin position="1"/>
        <end position="28"/>
    </location>
</feature>
<sequence length="194" mass="20862">MKTEKHTCHAGDRSPRSPTRTRSPEWAEHPIVMSGHHLGFQGQRLHSCEVRGPEDAFGFGAHVLGLEISAPPSEAGRPPKLETAPTAECSQRPLERTATAFPWTVRRVAAGNPMEELCGRPRKPCLRIPGAGASEFKAGRRGHRPGKGHSAAQAGLARPPVALEPQVPGAASLGSRRLRRGASPCSQHPVARRR</sequence>
<reference evidence="2 3" key="1">
    <citation type="submission" date="2025-04" db="UniProtKB">
        <authorList>
            <consortium name="RefSeq"/>
        </authorList>
    </citation>
    <scope>IDENTIFICATION</scope>
    <source>
        <tissue evidence="2 3">Blood</tissue>
    </source>
</reference>
<accession>A0A9W3HPF0</accession>
<feature type="region of interest" description="Disordered" evidence="1">
    <location>
        <begin position="135"/>
        <end position="194"/>
    </location>
</feature>
<feature type="compositionally biased region" description="Basic and acidic residues" evidence="1">
    <location>
        <begin position="1"/>
        <end position="15"/>
    </location>
</feature>
<name>A0A9W3HPF0_CAMBA</name>
<dbReference type="RefSeq" id="XP_045379308.1">
    <property type="nucleotide sequence ID" value="XM_045523352.1"/>
</dbReference>
<gene>
    <name evidence="2 3" type="primary">LOC105075985</name>
</gene>
<evidence type="ECO:0000313" key="2">
    <source>
        <dbReference type="RefSeq" id="XP_045379308.1"/>
    </source>
</evidence>
<evidence type="ECO:0000256" key="1">
    <source>
        <dbReference type="SAM" id="MobiDB-lite"/>
    </source>
</evidence>
<feature type="region of interest" description="Disordered" evidence="1">
    <location>
        <begin position="70"/>
        <end position="95"/>
    </location>
</feature>
<organism evidence="2">
    <name type="scientific">Camelus bactrianus</name>
    <name type="common">Bactrian camel</name>
    <dbReference type="NCBI Taxonomy" id="9837"/>
    <lineage>
        <taxon>Eukaryota</taxon>
        <taxon>Metazoa</taxon>
        <taxon>Chordata</taxon>
        <taxon>Craniata</taxon>
        <taxon>Vertebrata</taxon>
        <taxon>Euteleostomi</taxon>
        <taxon>Mammalia</taxon>
        <taxon>Eutheria</taxon>
        <taxon>Laurasiatheria</taxon>
        <taxon>Artiodactyla</taxon>
        <taxon>Tylopoda</taxon>
        <taxon>Camelidae</taxon>
        <taxon>Camelus</taxon>
    </lineage>
</organism>
<dbReference type="CTD" id="8226"/>
<dbReference type="RefSeq" id="XP_045379309.1">
    <property type="nucleotide sequence ID" value="XM_045523353.1"/>
</dbReference>
<proteinExistence type="predicted"/>